<accession>A0AAV8V1K6</accession>
<evidence type="ECO:0000313" key="2">
    <source>
        <dbReference type="EMBL" id="KAJ8908609.1"/>
    </source>
</evidence>
<keyword evidence="3" id="KW-1185">Reference proteome</keyword>
<dbReference type="Proteomes" id="UP001157974">
    <property type="component" value="Unassembled WGS sequence"/>
</dbReference>
<organism evidence="2 3">
    <name type="scientific">Rhodosorus marinus</name>
    <dbReference type="NCBI Taxonomy" id="101924"/>
    <lineage>
        <taxon>Eukaryota</taxon>
        <taxon>Rhodophyta</taxon>
        <taxon>Stylonematophyceae</taxon>
        <taxon>Stylonematales</taxon>
        <taxon>Stylonemataceae</taxon>
        <taxon>Rhodosorus</taxon>
    </lineage>
</organism>
<evidence type="ECO:0000313" key="3">
    <source>
        <dbReference type="Proteomes" id="UP001157974"/>
    </source>
</evidence>
<feature type="domain" description="Reverse transcriptase Ty1/copia-type" evidence="1">
    <location>
        <begin position="7"/>
        <end position="110"/>
    </location>
</feature>
<comment type="caution">
    <text evidence="2">The sequence shown here is derived from an EMBL/GenBank/DDBJ whole genome shotgun (WGS) entry which is preliminary data.</text>
</comment>
<name>A0AAV8V1K6_9RHOD</name>
<sequence>MNLARATLKRDLTNHGFEPTRSDGCVFRRNLTIVPVYVDDLLVIGRKADGADAKRVLNELYEMKFLGAVDEFLGVMIVTDMPRKFVSLNQILYLQELIHSCAISACRKFNGPETKERAETITRNLMPDLPYQALVGFLLYIGTRTSPDNAYAMGRQCRGERAAQLARR</sequence>
<dbReference type="EMBL" id="JAMWBK010000001">
    <property type="protein sequence ID" value="KAJ8908609.1"/>
    <property type="molecule type" value="Genomic_DNA"/>
</dbReference>
<evidence type="ECO:0000259" key="1">
    <source>
        <dbReference type="Pfam" id="PF07727"/>
    </source>
</evidence>
<dbReference type="InterPro" id="IPR013103">
    <property type="entry name" value="RVT_2"/>
</dbReference>
<dbReference type="Pfam" id="PF07727">
    <property type="entry name" value="RVT_2"/>
    <property type="match status" value="1"/>
</dbReference>
<protein>
    <recommendedName>
        <fullName evidence="1">Reverse transcriptase Ty1/copia-type domain-containing protein</fullName>
    </recommendedName>
</protein>
<gene>
    <name evidence="2" type="ORF">NDN08_005314</name>
</gene>
<reference evidence="2 3" key="1">
    <citation type="journal article" date="2023" name="Nat. Commun.">
        <title>Origin of minicircular mitochondrial genomes in red algae.</title>
        <authorList>
            <person name="Lee Y."/>
            <person name="Cho C.H."/>
            <person name="Lee Y.M."/>
            <person name="Park S.I."/>
            <person name="Yang J.H."/>
            <person name="West J.A."/>
            <person name="Bhattacharya D."/>
            <person name="Yoon H.S."/>
        </authorList>
    </citation>
    <scope>NUCLEOTIDE SEQUENCE [LARGE SCALE GENOMIC DNA]</scope>
    <source>
        <strain evidence="2 3">CCMP1338</strain>
        <tissue evidence="2">Whole cell</tissue>
    </source>
</reference>
<dbReference type="AlphaFoldDB" id="A0AAV8V1K6"/>
<proteinExistence type="predicted"/>